<gene>
    <name evidence="2" type="ORF">C8P65_1154</name>
</gene>
<sequence>MWSALVLINGGYCIDTYGFAGYLITHGREAYEKTLANPDFLATLGAKKDKCNYKEVRRLAQKVYMERTKTKIRAFEKIYLATWSEDVQDEITQSLTINPEKRNRDWTLDELKEIFPKLTEKLSK</sequence>
<comment type="caution">
    <text evidence="2">The sequence shown here is derived from an EMBL/GenBank/DDBJ whole genome shotgun (WGS) entry which is preliminary data.</text>
</comment>
<organism evidence="2 3">
    <name type="scientific">Capnocytophaga leadbetteri</name>
    <dbReference type="NCBI Taxonomy" id="327575"/>
    <lineage>
        <taxon>Bacteria</taxon>
        <taxon>Pseudomonadati</taxon>
        <taxon>Bacteroidota</taxon>
        <taxon>Flavobacteriia</taxon>
        <taxon>Flavobacteriales</taxon>
        <taxon>Flavobacteriaceae</taxon>
        <taxon>Capnocytophaga</taxon>
    </lineage>
</organism>
<dbReference type="AlphaFoldDB" id="A0A2T5XSG3"/>
<feature type="domain" description="DUF4240" evidence="1">
    <location>
        <begin position="1"/>
        <end position="65"/>
    </location>
</feature>
<dbReference type="GeneID" id="84581332"/>
<reference evidence="2 3" key="1">
    <citation type="submission" date="2018-04" db="EMBL/GenBank/DDBJ databases">
        <title>Genomic Encyclopedia of Archaeal and Bacterial Type Strains, Phase II (KMG-II): from individual species to whole genera.</title>
        <authorList>
            <person name="Goeker M."/>
        </authorList>
    </citation>
    <scope>NUCLEOTIDE SEQUENCE [LARGE SCALE GENOMIC DNA]</scope>
    <source>
        <strain evidence="2 3">DSM 22902</strain>
    </source>
</reference>
<protein>
    <submittedName>
        <fullName evidence="2">Uncharacterized protein DUF4240</fullName>
    </submittedName>
</protein>
<evidence type="ECO:0000313" key="2">
    <source>
        <dbReference type="EMBL" id="PTX03154.1"/>
    </source>
</evidence>
<dbReference type="Proteomes" id="UP000243985">
    <property type="component" value="Unassembled WGS sequence"/>
</dbReference>
<evidence type="ECO:0000313" key="3">
    <source>
        <dbReference type="Proteomes" id="UP000243985"/>
    </source>
</evidence>
<accession>A0A2T5XSG3</accession>
<dbReference type="Pfam" id="PF14024">
    <property type="entry name" value="DUF4240"/>
    <property type="match status" value="1"/>
</dbReference>
<evidence type="ECO:0000259" key="1">
    <source>
        <dbReference type="Pfam" id="PF14024"/>
    </source>
</evidence>
<dbReference type="RefSeq" id="WP_170069101.1">
    <property type="nucleotide sequence ID" value="NZ_QBKG01000015.1"/>
</dbReference>
<name>A0A2T5XSG3_9FLAO</name>
<dbReference type="InterPro" id="IPR025334">
    <property type="entry name" value="DUF4240"/>
</dbReference>
<dbReference type="EMBL" id="QBKG01000015">
    <property type="protein sequence ID" value="PTX03154.1"/>
    <property type="molecule type" value="Genomic_DNA"/>
</dbReference>
<proteinExistence type="predicted"/>